<dbReference type="GO" id="GO:0000976">
    <property type="term" value="F:transcription cis-regulatory region binding"/>
    <property type="evidence" value="ECO:0007669"/>
    <property type="project" value="TreeGrafter"/>
</dbReference>
<dbReference type="Pfam" id="PF11951">
    <property type="entry name" value="Fungal_trans_2"/>
    <property type="match status" value="1"/>
</dbReference>
<dbReference type="SUPFAM" id="SSF57701">
    <property type="entry name" value="Zn2/Cys6 DNA-binding domain"/>
    <property type="match status" value="1"/>
</dbReference>
<dbReference type="PROSITE" id="PS50048">
    <property type="entry name" value="ZN2_CY6_FUNGAL_2"/>
    <property type="match status" value="1"/>
</dbReference>
<organism evidence="5 6">
    <name type="scientific">Calycina marina</name>
    <dbReference type="NCBI Taxonomy" id="1763456"/>
    <lineage>
        <taxon>Eukaryota</taxon>
        <taxon>Fungi</taxon>
        <taxon>Dikarya</taxon>
        <taxon>Ascomycota</taxon>
        <taxon>Pezizomycotina</taxon>
        <taxon>Leotiomycetes</taxon>
        <taxon>Helotiales</taxon>
        <taxon>Pezizellaceae</taxon>
        <taxon>Calycina</taxon>
    </lineage>
</organism>
<dbReference type="PROSITE" id="PS00463">
    <property type="entry name" value="ZN2_CY6_FUNGAL_1"/>
    <property type="match status" value="1"/>
</dbReference>
<dbReference type="GO" id="GO:0045944">
    <property type="term" value="P:positive regulation of transcription by RNA polymerase II"/>
    <property type="evidence" value="ECO:0007669"/>
    <property type="project" value="TreeGrafter"/>
</dbReference>
<comment type="caution">
    <text evidence="5">The sequence shown here is derived from an EMBL/GenBank/DDBJ whole genome shotgun (WGS) entry which is preliminary data.</text>
</comment>
<dbReference type="PANTHER" id="PTHR37534:SF10">
    <property type="entry name" value="ZN(II)2CYS6 TRANSCRIPTION FACTOR (EUROFUNG)"/>
    <property type="match status" value="1"/>
</dbReference>
<reference evidence="5" key="1">
    <citation type="journal article" date="2021" name="IMA Fungus">
        <title>Genomic characterization of three marine fungi, including Emericellopsis atlantica sp. nov. with signatures of a generalist lifestyle and marine biomass degradation.</title>
        <authorList>
            <person name="Hagestad O.C."/>
            <person name="Hou L."/>
            <person name="Andersen J.H."/>
            <person name="Hansen E.H."/>
            <person name="Altermark B."/>
            <person name="Li C."/>
            <person name="Kuhnert E."/>
            <person name="Cox R.J."/>
            <person name="Crous P.W."/>
            <person name="Spatafora J.W."/>
            <person name="Lail K."/>
            <person name="Amirebrahimi M."/>
            <person name="Lipzen A."/>
            <person name="Pangilinan J."/>
            <person name="Andreopoulos W."/>
            <person name="Hayes R.D."/>
            <person name="Ng V."/>
            <person name="Grigoriev I.V."/>
            <person name="Jackson S.A."/>
            <person name="Sutton T.D.S."/>
            <person name="Dobson A.D.W."/>
            <person name="Rama T."/>
        </authorList>
    </citation>
    <scope>NUCLEOTIDE SEQUENCE</scope>
    <source>
        <strain evidence="5">TRa3180A</strain>
    </source>
</reference>
<dbReference type="Pfam" id="PF00172">
    <property type="entry name" value="Zn_clus"/>
    <property type="match status" value="1"/>
</dbReference>
<feature type="compositionally biased region" description="Basic and acidic residues" evidence="3">
    <location>
        <begin position="1"/>
        <end position="20"/>
    </location>
</feature>
<evidence type="ECO:0000259" key="4">
    <source>
        <dbReference type="PROSITE" id="PS50048"/>
    </source>
</evidence>
<evidence type="ECO:0000256" key="3">
    <source>
        <dbReference type="SAM" id="MobiDB-lite"/>
    </source>
</evidence>
<feature type="region of interest" description="Disordered" evidence="3">
    <location>
        <begin position="67"/>
        <end position="161"/>
    </location>
</feature>
<dbReference type="InterPro" id="IPR001138">
    <property type="entry name" value="Zn2Cys6_DnaBD"/>
</dbReference>
<feature type="domain" description="Zn(2)-C6 fungal-type" evidence="4">
    <location>
        <begin position="29"/>
        <end position="59"/>
    </location>
</feature>
<accession>A0A9P8CJ35</accession>
<feature type="compositionally biased region" description="Low complexity" evidence="3">
    <location>
        <begin position="117"/>
        <end position="138"/>
    </location>
</feature>
<dbReference type="GO" id="GO:0005634">
    <property type="term" value="C:nucleus"/>
    <property type="evidence" value="ECO:0007669"/>
    <property type="project" value="UniProtKB-SubCell"/>
</dbReference>
<dbReference type="AlphaFoldDB" id="A0A9P8CJ35"/>
<dbReference type="InterPro" id="IPR021858">
    <property type="entry name" value="Fun_TF"/>
</dbReference>
<dbReference type="GO" id="GO:0008270">
    <property type="term" value="F:zinc ion binding"/>
    <property type="evidence" value="ECO:0007669"/>
    <property type="project" value="InterPro"/>
</dbReference>
<gene>
    <name evidence="5" type="ORF">BJ878DRAFT_26861</name>
</gene>
<dbReference type="SMART" id="SM00066">
    <property type="entry name" value="GAL4"/>
    <property type="match status" value="1"/>
</dbReference>
<sequence length="623" mass="71416">MEARAKPDCARRKSEKEPGHTKHKRTRSGCYTCRSRRVKCDEGHPTCERCTKGGRKCVYPDLSTASRKKSIHGIPIEVSESSTDEDDHGEDMEPCALDAIADEDEPVESTVESENVSKSSYYHASSSQSTGSRLGSTRQASETPSLVQDKGASPTPSTEGSVGYFQYQTLGTSHPKGLKPQSEMQQPYDWSHLPQDLQFYLSYFYDHITFLHYSLKYDSGNFLKTKYIETALHNDALLYALVGFSAFQHTLHNLQGKIQDFLKYYNKAVTLLLNSLKRGDRRTDGTILAILQLATIEEFLGDWINLLGHQKAAYQILLELYTPRTVMHSQTSRIILAWYCRFDAFAGLMAGFETVISREWFWGAEQHLQNQIAQDPTNLDWKIEHSFAKMRRIANDMSTVFAKLAKGEINQEQFMSENDNVGRMIASWKNELDPALLDGRYLAMDYPNARILEPGHPFDPYIPGSIFNGPLWAMNNAIIDWHSIDLMHRYKTALMLGTQPGEDISRMAIESCQLYEAIEFYHESPPGTVIALQTSLSIACLFMPRDERYAMWARRKLATIESHGYIYPHAFRTKMSDLFRDRSCMQWWLPNDEGYPPIIRSIRKFWKNGKLQQLMCQQKIFEI</sequence>
<evidence type="ECO:0000256" key="2">
    <source>
        <dbReference type="ARBA" id="ARBA00023242"/>
    </source>
</evidence>
<dbReference type="OrthoDB" id="5278208at2759"/>
<keyword evidence="2" id="KW-0539">Nucleus</keyword>
<proteinExistence type="predicted"/>
<protein>
    <recommendedName>
        <fullName evidence="4">Zn(2)-C6 fungal-type domain-containing protein</fullName>
    </recommendedName>
</protein>
<dbReference type="GO" id="GO:0000981">
    <property type="term" value="F:DNA-binding transcription factor activity, RNA polymerase II-specific"/>
    <property type="evidence" value="ECO:0007669"/>
    <property type="project" value="InterPro"/>
</dbReference>
<evidence type="ECO:0000313" key="6">
    <source>
        <dbReference type="Proteomes" id="UP000887226"/>
    </source>
</evidence>
<dbReference type="Proteomes" id="UP000887226">
    <property type="component" value="Unassembled WGS sequence"/>
</dbReference>
<dbReference type="PANTHER" id="PTHR37534">
    <property type="entry name" value="TRANSCRIPTIONAL ACTIVATOR PROTEIN UGA3"/>
    <property type="match status" value="1"/>
</dbReference>
<dbReference type="Gene3D" id="4.10.240.10">
    <property type="entry name" value="Zn(2)-C6 fungal-type DNA-binding domain"/>
    <property type="match status" value="1"/>
</dbReference>
<name>A0A9P8CJ35_9HELO</name>
<feature type="compositionally biased region" description="Acidic residues" evidence="3">
    <location>
        <begin position="82"/>
        <end position="93"/>
    </location>
</feature>
<comment type="subcellular location">
    <subcellularLocation>
        <location evidence="1">Nucleus</location>
    </subcellularLocation>
</comment>
<dbReference type="CDD" id="cd00067">
    <property type="entry name" value="GAL4"/>
    <property type="match status" value="1"/>
</dbReference>
<evidence type="ECO:0000256" key="1">
    <source>
        <dbReference type="ARBA" id="ARBA00004123"/>
    </source>
</evidence>
<feature type="region of interest" description="Disordered" evidence="3">
    <location>
        <begin position="1"/>
        <end position="26"/>
    </location>
</feature>
<dbReference type="EMBL" id="MU253748">
    <property type="protein sequence ID" value="KAG9248475.1"/>
    <property type="molecule type" value="Genomic_DNA"/>
</dbReference>
<dbReference type="InterPro" id="IPR036864">
    <property type="entry name" value="Zn2-C6_fun-type_DNA-bd_sf"/>
</dbReference>
<evidence type="ECO:0000313" key="5">
    <source>
        <dbReference type="EMBL" id="KAG9248475.1"/>
    </source>
</evidence>
<keyword evidence="6" id="KW-1185">Reference proteome</keyword>